<feature type="domain" description="DUF7638" evidence="4">
    <location>
        <begin position="6"/>
        <end position="115"/>
    </location>
</feature>
<comment type="catalytic activity">
    <reaction evidence="1">
        <text>5-amino-6-(5-phospho-D-ribosylamino)uracil + H2O = 5,6-diaminouracil + D-ribose 5-phosphate</text>
        <dbReference type="Rhea" id="RHEA:55020"/>
        <dbReference type="ChEBI" id="CHEBI:15377"/>
        <dbReference type="ChEBI" id="CHEBI:46252"/>
        <dbReference type="ChEBI" id="CHEBI:58453"/>
        <dbReference type="ChEBI" id="CHEBI:78346"/>
    </reaction>
</comment>
<dbReference type="RefSeq" id="WP_189967476.1">
    <property type="nucleotide sequence ID" value="NZ_BMVL01000004.1"/>
</dbReference>
<keyword evidence="7" id="KW-1185">Reference proteome</keyword>
<protein>
    <submittedName>
        <fullName evidence="6">NAD-dependent protein-ADP-ribosyltransferase YbiA (DUF1768 family)</fullName>
    </submittedName>
</protein>
<dbReference type="InterPro" id="IPR037238">
    <property type="entry name" value="YbiA-like_sf"/>
</dbReference>
<dbReference type="InterPro" id="IPR056056">
    <property type="entry name" value="DUF7639"/>
</dbReference>
<dbReference type="InterPro" id="IPR012816">
    <property type="entry name" value="NADAR"/>
</dbReference>
<feature type="domain" description="NADAR" evidence="3">
    <location>
        <begin position="253"/>
        <end position="372"/>
    </location>
</feature>
<gene>
    <name evidence="6" type="ORF">J2Z77_007462</name>
</gene>
<evidence type="ECO:0000313" key="7">
    <source>
        <dbReference type="Proteomes" id="UP001519310"/>
    </source>
</evidence>
<evidence type="ECO:0000313" key="6">
    <source>
        <dbReference type="EMBL" id="MBP2041602.1"/>
    </source>
</evidence>
<comment type="catalytic activity">
    <reaction evidence="2">
        <text>2,5-diamino-6-hydroxy-4-(5-phosphoribosylamino)-pyrimidine + H2O = 2,5,6-triamino-4-hydroxypyrimidine + D-ribose 5-phosphate</text>
        <dbReference type="Rhea" id="RHEA:23436"/>
        <dbReference type="ChEBI" id="CHEBI:15377"/>
        <dbReference type="ChEBI" id="CHEBI:58614"/>
        <dbReference type="ChEBI" id="CHEBI:78346"/>
        <dbReference type="ChEBI" id="CHEBI:137796"/>
    </reaction>
</comment>
<accession>A0ABS4LHJ9</accession>
<evidence type="ECO:0000259" key="4">
    <source>
        <dbReference type="Pfam" id="PF24644"/>
    </source>
</evidence>
<evidence type="ECO:0000256" key="1">
    <source>
        <dbReference type="ARBA" id="ARBA00000022"/>
    </source>
</evidence>
<organism evidence="6 7">
    <name type="scientific">Streptomyces avidinii</name>
    <dbReference type="NCBI Taxonomy" id="1895"/>
    <lineage>
        <taxon>Bacteria</taxon>
        <taxon>Bacillati</taxon>
        <taxon>Actinomycetota</taxon>
        <taxon>Actinomycetes</taxon>
        <taxon>Kitasatosporales</taxon>
        <taxon>Streptomycetaceae</taxon>
        <taxon>Streptomyces</taxon>
    </lineage>
</organism>
<evidence type="ECO:0000259" key="5">
    <source>
        <dbReference type="Pfam" id="PF24645"/>
    </source>
</evidence>
<dbReference type="CDD" id="cd15457">
    <property type="entry name" value="NADAR"/>
    <property type="match status" value="1"/>
</dbReference>
<dbReference type="Pfam" id="PF24645">
    <property type="entry name" value="DUF7639"/>
    <property type="match status" value="1"/>
</dbReference>
<feature type="domain" description="DUF7639" evidence="5">
    <location>
        <begin position="118"/>
        <end position="205"/>
    </location>
</feature>
<dbReference type="EMBL" id="JAGGLQ010000026">
    <property type="protein sequence ID" value="MBP2041602.1"/>
    <property type="molecule type" value="Genomic_DNA"/>
</dbReference>
<dbReference type="Pfam" id="PF08719">
    <property type="entry name" value="NADAR"/>
    <property type="match status" value="1"/>
</dbReference>
<reference evidence="6 7" key="1">
    <citation type="submission" date="2021-03" db="EMBL/GenBank/DDBJ databases">
        <title>Genomic Encyclopedia of Type Strains, Phase IV (KMG-IV): sequencing the most valuable type-strain genomes for metagenomic binning, comparative biology and taxonomic classification.</title>
        <authorList>
            <person name="Goeker M."/>
        </authorList>
    </citation>
    <scope>NUCLEOTIDE SEQUENCE [LARGE SCALE GENOMIC DNA]</scope>
    <source>
        <strain evidence="6 7">DSM 40526</strain>
    </source>
</reference>
<comment type="caution">
    <text evidence="6">The sequence shown here is derived from an EMBL/GenBank/DDBJ whole genome shotgun (WGS) entry which is preliminary data.</text>
</comment>
<proteinExistence type="predicted"/>
<dbReference type="Proteomes" id="UP001519310">
    <property type="component" value="Unassembled WGS sequence"/>
</dbReference>
<sequence>MTWHGPTFRISDGENIGGAWCLVWRKHDWLDEQYPEHLFVYADGRISLDRFEATDLAGLGRWLASGKIALHRDRPDAPEPSPAPPKWEQRYPEPCTDETFLAEVADEIARLAGRPRAADRCWDAIRAYRAEPTEGRRAALRDAYLAVPAHLRVFMLGDMDLQDRPLRVLVTALGERVDGDGPEVTERMHQDSLDYFARTDTAVAAAREREAVLHADDPTGTPQPPVVLTQTMYPGGWPDRLGDFALRNDYEAPFSHRGETYPTVVHGYWALSAADRADHDLIRAAATADEARERGGRAVRRADWPAMRLAVMAGLLRAKFDQHPELAELLLGTGQAGILYTGFHDSPYWRDEGPRGGRNWTGRLLELIRSELAVR</sequence>
<dbReference type="SUPFAM" id="SSF143990">
    <property type="entry name" value="YbiA-like"/>
    <property type="match status" value="1"/>
</dbReference>
<evidence type="ECO:0000259" key="3">
    <source>
        <dbReference type="Pfam" id="PF08719"/>
    </source>
</evidence>
<dbReference type="InterPro" id="IPR056055">
    <property type="entry name" value="DUF7638"/>
</dbReference>
<evidence type="ECO:0000256" key="2">
    <source>
        <dbReference type="ARBA" id="ARBA00000751"/>
    </source>
</evidence>
<dbReference type="Pfam" id="PF24644">
    <property type="entry name" value="DUF7638"/>
    <property type="match status" value="1"/>
</dbReference>
<dbReference type="Gene3D" id="1.10.357.40">
    <property type="entry name" value="YbiA-like"/>
    <property type="match status" value="1"/>
</dbReference>
<name>A0ABS4LHJ9_STRAV</name>